<protein>
    <submittedName>
        <fullName evidence="1">Uncharacterized protein</fullName>
    </submittedName>
</protein>
<evidence type="ECO:0000313" key="2">
    <source>
        <dbReference type="Proteomes" id="UP000016843"/>
    </source>
</evidence>
<reference evidence="1 2" key="1">
    <citation type="journal article" date="2013" name="Genome Announc.">
        <title>Draft Genome Sequence of the Psychrophilic and Alkaliphilic Rhodonellum psychrophilum Strain GCM71T.</title>
        <authorList>
            <person name="Hauptmann A.L."/>
            <person name="Glaring M.A."/>
            <person name="Hallin P.F."/>
            <person name="Prieme A."/>
            <person name="Stougaard P."/>
        </authorList>
    </citation>
    <scope>NUCLEOTIDE SEQUENCE [LARGE SCALE GENOMIC DNA]</scope>
    <source>
        <strain evidence="1 2">GCM71</strain>
    </source>
</reference>
<dbReference type="EMBL" id="AWXR01000014">
    <property type="protein sequence ID" value="ERM83385.1"/>
    <property type="molecule type" value="Genomic_DNA"/>
</dbReference>
<dbReference type="Proteomes" id="UP000016843">
    <property type="component" value="Unassembled WGS sequence"/>
</dbReference>
<name>U5BS33_9BACT</name>
<proteinExistence type="predicted"/>
<gene>
    <name evidence="1" type="ORF">P872_16200</name>
</gene>
<evidence type="ECO:0000313" key="1">
    <source>
        <dbReference type="EMBL" id="ERM83385.1"/>
    </source>
</evidence>
<organism evidence="1 2">
    <name type="scientific">Rhodonellum psychrophilum GCM71 = DSM 17998</name>
    <dbReference type="NCBI Taxonomy" id="1123057"/>
    <lineage>
        <taxon>Bacteria</taxon>
        <taxon>Pseudomonadati</taxon>
        <taxon>Bacteroidota</taxon>
        <taxon>Cytophagia</taxon>
        <taxon>Cytophagales</taxon>
        <taxon>Cytophagaceae</taxon>
        <taxon>Rhodonellum</taxon>
    </lineage>
</organism>
<keyword evidence="2" id="KW-1185">Reference proteome</keyword>
<comment type="caution">
    <text evidence="1">The sequence shown here is derived from an EMBL/GenBank/DDBJ whole genome shotgun (WGS) entry which is preliminary data.</text>
</comment>
<sequence length="56" mass="6767">MIDASCRLFGKRKTLSPFKGTYWYTSQSFIYFFYWGQIKKIPRSTISSRDFPFCTY</sequence>
<accession>U5BS33</accession>
<dbReference type="AlphaFoldDB" id="U5BS33"/>